<name>A0A8T1PG95_CARIL</name>
<comment type="caution">
    <text evidence="1">The sequence shown here is derived from an EMBL/GenBank/DDBJ whole genome shotgun (WGS) entry which is preliminary data.</text>
</comment>
<protein>
    <submittedName>
        <fullName evidence="1">Uncharacterized protein</fullName>
    </submittedName>
</protein>
<sequence>MVKIVDGLGIIFLVDSRILEACWKSKFIYLGIGTSCTLLASWLGAQVVKGPWILSLDEWVDLLVNPLLSKRPLLFKRSPSPHHSHQIITHSS</sequence>
<proteinExistence type="predicted"/>
<accession>A0A8T1PG95</accession>
<reference evidence="1" key="1">
    <citation type="submission" date="2020-12" db="EMBL/GenBank/DDBJ databases">
        <title>WGS assembly of Carya illinoinensis cv. Pawnee.</title>
        <authorList>
            <person name="Platts A."/>
            <person name="Shu S."/>
            <person name="Wright S."/>
            <person name="Barry K."/>
            <person name="Edger P."/>
            <person name="Pires J.C."/>
            <person name="Schmutz J."/>
        </authorList>
    </citation>
    <scope>NUCLEOTIDE SEQUENCE</scope>
    <source>
        <tissue evidence="1">Leaf</tissue>
    </source>
</reference>
<keyword evidence="2" id="KW-1185">Reference proteome</keyword>
<dbReference type="AlphaFoldDB" id="A0A8T1PG95"/>
<evidence type="ECO:0000313" key="1">
    <source>
        <dbReference type="EMBL" id="KAG6640127.1"/>
    </source>
</evidence>
<organism evidence="1 2">
    <name type="scientific">Carya illinoinensis</name>
    <name type="common">Pecan</name>
    <dbReference type="NCBI Taxonomy" id="32201"/>
    <lineage>
        <taxon>Eukaryota</taxon>
        <taxon>Viridiplantae</taxon>
        <taxon>Streptophyta</taxon>
        <taxon>Embryophyta</taxon>
        <taxon>Tracheophyta</taxon>
        <taxon>Spermatophyta</taxon>
        <taxon>Magnoliopsida</taxon>
        <taxon>eudicotyledons</taxon>
        <taxon>Gunneridae</taxon>
        <taxon>Pentapetalae</taxon>
        <taxon>rosids</taxon>
        <taxon>fabids</taxon>
        <taxon>Fagales</taxon>
        <taxon>Juglandaceae</taxon>
        <taxon>Carya</taxon>
    </lineage>
</organism>
<dbReference type="EMBL" id="CM031818">
    <property type="protein sequence ID" value="KAG6640127.1"/>
    <property type="molecule type" value="Genomic_DNA"/>
</dbReference>
<dbReference type="Proteomes" id="UP000811609">
    <property type="component" value="Chromosome 10"/>
</dbReference>
<gene>
    <name evidence="1" type="ORF">CIPAW_10G150600</name>
</gene>
<evidence type="ECO:0000313" key="2">
    <source>
        <dbReference type="Proteomes" id="UP000811609"/>
    </source>
</evidence>